<dbReference type="Pfam" id="PF19305">
    <property type="entry name" value="MmgE_PrpD_C"/>
    <property type="match status" value="1"/>
</dbReference>
<reference evidence="5 6" key="1">
    <citation type="submission" date="2016-01" db="EMBL/GenBank/DDBJ databases">
        <authorList>
            <person name="McClelland M."/>
            <person name="Jain A."/>
            <person name="Saraogi P."/>
            <person name="Mendelson R."/>
            <person name="Westerman R."/>
            <person name="SanMiguel P."/>
            <person name="Csonka L."/>
        </authorList>
    </citation>
    <scope>NUCLEOTIDE SEQUENCE [LARGE SCALE GENOMIC DNA]</scope>
    <source>
        <strain evidence="5 6">NCPPB 2472</strain>
    </source>
</reference>
<evidence type="ECO:0000313" key="6">
    <source>
        <dbReference type="Proteomes" id="UP000063229"/>
    </source>
</evidence>
<dbReference type="InterPro" id="IPR005656">
    <property type="entry name" value="MmgE_PrpD"/>
</dbReference>
<keyword evidence="6" id="KW-1185">Reference proteome</keyword>
<accession>A0A0X1T609</accession>
<dbReference type="EMBL" id="CP014135">
    <property type="protein sequence ID" value="AMB87229.1"/>
    <property type="molecule type" value="Genomic_DNA"/>
</dbReference>
<evidence type="ECO:0000256" key="1">
    <source>
        <dbReference type="ARBA" id="ARBA00006174"/>
    </source>
</evidence>
<feature type="signal peptide" evidence="2">
    <location>
        <begin position="1"/>
        <end position="26"/>
    </location>
</feature>
<dbReference type="PANTHER" id="PTHR16943:SF8">
    <property type="entry name" value="2-METHYLCITRATE DEHYDRATASE"/>
    <property type="match status" value="1"/>
</dbReference>
<feature type="domain" description="MmgE/PrpD N-terminal" evidence="3">
    <location>
        <begin position="39"/>
        <end position="278"/>
    </location>
</feature>
<proteinExistence type="inferred from homology"/>
<evidence type="ECO:0000259" key="3">
    <source>
        <dbReference type="Pfam" id="PF03972"/>
    </source>
</evidence>
<keyword evidence="2" id="KW-0732">Signal</keyword>
<feature type="domain" description="MmgE/PrpD C-terminal" evidence="4">
    <location>
        <begin position="299"/>
        <end position="472"/>
    </location>
</feature>
<dbReference type="Gene3D" id="3.30.1330.120">
    <property type="entry name" value="2-methylcitrate dehydratase PrpD"/>
    <property type="match status" value="1"/>
</dbReference>
<dbReference type="InterPro" id="IPR036148">
    <property type="entry name" value="MmgE/PrpD_sf"/>
</dbReference>
<dbReference type="InterPro" id="IPR045337">
    <property type="entry name" value="MmgE_PrpD_C"/>
</dbReference>
<dbReference type="GO" id="GO:0016829">
    <property type="term" value="F:lyase activity"/>
    <property type="evidence" value="ECO:0007669"/>
    <property type="project" value="InterPro"/>
</dbReference>
<dbReference type="AlphaFoldDB" id="A0A0X1T609"/>
<name>A0A0X1T609_PSEAA</name>
<evidence type="ECO:0000313" key="5">
    <source>
        <dbReference type="EMBL" id="AMB87229.1"/>
    </source>
</evidence>
<dbReference type="InterPro" id="IPR042183">
    <property type="entry name" value="MmgE/PrpD_sf_1"/>
</dbReference>
<dbReference type="KEGG" id="pagb:AWM79_18805"/>
<dbReference type="Pfam" id="PF03972">
    <property type="entry name" value="MmgE_PrpD_N"/>
    <property type="match status" value="1"/>
</dbReference>
<feature type="chain" id="PRO_5007036070" evidence="2">
    <location>
        <begin position="27"/>
        <end position="488"/>
    </location>
</feature>
<sequence>MPYMINRRRLLGTMTCLALSPAFAFAQDKNLASAPTLAEQLADYVAAMPYASLPANIVERVKAHFIDAMGCAIGALNQPQVQKVREVALAIPGGVSTLIGSTRKTNMDLASFANGAAVRYFDLNDSYAGKEVGHPSDNITPCLAVAEAQKSSGQALILAIALAYEIDCRLLDTVQISARGWDHPNFSLPSAALATGKLMNLSTQQLTEAINLSFAGHLAMNQTRLQVLSNWKGLADAEAGRTAIFAAQLARAGLTGPAPAFEGNAGFFKQVSGPFTLDTEQFGGRSGTFKIAECQIKPYPAQALLQTAIAAAAKVGKAIPDTEKVKSIVIATSHAGHQYSAESPEKFAPKTRETADHSLPYIVVRAMLDHEIKDSSYSDTALKDPRLVALLKKLTVEEDDALTQMSPQRLPTRVTVTLNDGRVISEQVDDLPGFGGKPLTRLGTEEKFLRSVKGIWKDKQSQAFFQIAWNLDQQHDLKELFKHMVTQA</sequence>
<dbReference type="InterPro" id="IPR045336">
    <property type="entry name" value="MmgE_PrpD_N"/>
</dbReference>
<organism evidence="5 6">
    <name type="scientific">Pseudomonas agarici</name>
    <dbReference type="NCBI Taxonomy" id="46677"/>
    <lineage>
        <taxon>Bacteria</taxon>
        <taxon>Pseudomonadati</taxon>
        <taxon>Pseudomonadota</taxon>
        <taxon>Gammaproteobacteria</taxon>
        <taxon>Pseudomonadales</taxon>
        <taxon>Pseudomonadaceae</taxon>
        <taxon>Pseudomonas</taxon>
    </lineage>
</organism>
<dbReference type="InterPro" id="IPR042188">
    <property type="entry name" value="MmgE/PrpD_sf_2"/>
</dbReference>
<gene>
    <name evidence="5" type="ORF">AWM79_18805</name>
</gene>
<evidence type="ECO:0000256" key="2">
    <source>
        <dbReference type="SAM" id="SignalP"/>
    </source>
</evidence>
<dbReference type="STRING" id="46677.AWM79_18805"/>
<protein>
    <submittedName>
        <fullName evidence="5">2-methylcitrate dehydratase</fullName>
    </submittedName>
</protein>
<dbReference type="Gene3D" id="1.10.4100.10">
    <property type="entry name" value="2-methylcitrate dehydratase PrpD"/>
    <property type="match status" value="1"/>
</dbReference>
<evidence type="ECO:0000259" key="4">
    <source>
        <dbReference type="Pfam" id="PF19305"/>
    </source>
</evidence>
<dbReference type="PANTHER" id="PTHR16943">
    <property type="entry name" value="2-METHYLCITRATE DEHYDRATASE-RELATED"/>
    <property type="match status" value="1"/>
</dbReference>
<comment type="similarity">
    <text evidence="1">Belongs to the PrpD family.</text>
</comment>
<dbReference type="SUPFAM" id="SSF103378">
    <property type="entry name" value="2-methylcitrate dehydratase PrpD"/>
    <property type="match status" value="1"/>
</dbReference>
<dbReference type="Proteomes" id="UP000063229">
    <property type="component" value="Chromosome"/>
</dbReference>